<feature type="domain" description="SpaA-like prealbumin fold" evidence="9">
    <location>
        <begin position="1122"/>
        <end position="1214"/>
    </location>
</feature>
<sequence length="1558" mass="172518">MKFTKRKIQSISVLLVLFLLLPMFGQILPEGWLKYFPDGMTVTADTYGSGSVTDAVYGDQFITDIRFTKPGGPDDLSENLDPLEEPVSKDAEFRITYYFEIPNTMDVKEGESFTITIPEEIQKINNQFEAPLNDDNGNTIANATYYTDNRVEIIFTDYVENEGLGDISGYFWIQRRFEESAIGNEGETDIIFDLNGESTFVVTVVFETMDEETHMGVNKSNSYSAENNEITWIVTITPSTSPTSNLPIENVVFKDVIEDNQNFVDDSLTITSNIAGWISDDKVTVILPDTGNNNELKIEFNEAVNTETDEEYTITFKTNPDISGFAAEGDSVAFENTAVVEYRDVHSGEVESEEDSSTRNITANFIQKFGSYNQAEKRIDWTITINNNYFEIPAGAEIIDEIPEGLTLLENSIRLDDGGPLTINNDDGPLKYNQDGLDPGVEGILSYTFEEALTGPHTLTYSTEVTDEDAYTSNDATTFTNKASLEGTGLIEAPSIGVGVDATTNIIRKTSPGFDAANQEITWQIVVNENEIEIENPVVTDTIPDGLVYVENSFAVNGDQTNTGFDYDEATNTFTYDFEGIKDGDHKIHTTYTLTFKTRAVNNTDYAVNKTTPFINRAVLTGENIETTEDTATRNYISRVIQKDGVDYDYVEKIVTWRIRVNHNEMEMTNARVEDVIEPGFAFIPGSVTINNAPATERSGVGEGYEYDEDTKKLTYHFPGTINTLQEITFQTEITDLSIFETNGPINAENTATLFGDEIPSDNVSDTGTQEIVRTLVEKIGNYENGDSYIEWDVVVNRDQLEISNPVLTDELQEGLELDTATIQLNHLTIASDGSYTIGDEVPLEAENIEYNPGTREFTFRFNQDIDSAYLLRFQTDIASGYHNATFSNEIQFAGSHGEESSTSSSIQVEVQTVGGGASGSNGSITVTKIDENNTSIKLQGAVFQLYDRFGMELGESKETDVEGEVLFDSLKFDIPYTVKEVTPPEGYYMADGQGEYTFTLTSGDKDITYTFENSRITGNIQFQKVDADTENSVEGAVFNLYESSDENTVIATATSDEDGLVTFENVGYGNYVIKEDAPATGYLITEETLEANVSEKDVTVFAGPAGNEAERFKLENQVMKGSLQMTKVDAEDNNRKLEGATFELFRKSGDIFVSTGITVMTDENGFAEITDLPYGDYILREITAPDGYYLSSEDQNFKIESHEEIVVIEVENDKIPEGNLVINKLDALSKIGIPGVEFEVYNQDGDLVTTITTDGDGMAEAESLFVGTEGEFATYTLKESVTPDGYHPSEEDKIITIEEGTGNAFTIENQPYRGLEIIKIDSRDETRRLEGAIFSLYRKNGINGDPIREEKITDENGKLQFESLEFGEYLLRETQAPSGYRLNSEVMEILIDEESPGTISIEWPNTRRPTGGGGGGTPQTPEPETPGEETEGQPETPSNPPTDGTIEIPEADIPLVIVPPENGTVEIDEDGNWTYTPDPGYNGKDRFTVRIIREDGTEEEVVIEIDPDPIPEGGILIPDVPELPQTGESHPAKMIILGLLLSLIGIILNQKFGRKRV</sequence>
<evidence type="ECO:0000256" key="5">
    <source>
        <dbReference type="ARBA" id="ARBA00022729"/>
    </source>
</evidence>
<feature type="domain" description="SpaA-like prealbumin fold" evidence="9">
    <location>
        <begin position="1019"/>
        <end position="1100"/>
    </location>
</feature>
<dbReference type="GO" id="GO:0007155">
    <property type="term" value="P:cell adhesion"/>
    <property type="evidence" value="ECO:0007669"/>
    <property type="project" value="InterPro"/>
</dbReference>
<proteinExistence type="inferred from homology"/>
<feature type="domain" description="SpaA-like prealbumin fold" evidence="9">
    <location>
        <begin position="1316"/>
        <end position="1404"/>
    </location>
</feature>
<evidence type="ECO:0000313" key="11">
    <source>
        <dbReference type="EMBL" id="SFH78081.1"/>
    </source>
</evidence>
<dbReference type="PANTHER" id="PTHR36108">
    <property type="entry name" value="COLOSSIN-B-RELATED"/>
    <property type="match status" value="1"/>
</dbReference>
<dbReference type="Pfam" id="PF17963">
    <property type="entry name" value="Big_9"/>
    <property type="match status" value="1"/>
</dbReference>
<name>A0A1I3CV08_9FIRM</name>
<feature type="domain" description="Collagen binding" evidence="8">
    <location>
        <begin position="640"/>
        <end position="760"/>
    </location>
</feature>
<dbReference type="InterPro" id="IPR041033">
    <property type="entry name" value="SpaA_PFL_dom_1"/>
</dbReference>
<dbReference type="InterPro" id="IPR013783">
    <property type="entry name" value="Ig-like_fold"/>
</dbReference>
<dbReference type="Proteomes" id="UP000199287">
    <property type="component" value="Unassembled WGS sequence"/>
</dbReference>
<dbReference type="OrthoDB" id="3265073at2"/>
<evidence type="ECO:0000313" key="12">
    <source>
        <dbReference type="Proteomes" id="UP000199287"/>
    </source>
</evidence>
<feature type="domain" description="Collagen binding" evidence="8">
    <location>
        <begin position="776"/>
        <end position="900"/>
    </location>
</feature>
<dbReference type="PANTHER" id="PTHR36108:SF13">
    <property type="entry name" value="COLOSSIN-B-RELATED"/>
    <property type="match status" value="1"/>
</dbReference>
<evidence type="ECO:0000256" key="2">
    <source>
        <dbReference type="ARBA" id="ARBA00007257"/>
    </source>
</evidence>
<dbReference type="GO" id="GO:0005518">
    <property type="term" value="F:collagen binding"/>
    <property type="evidence" value="ECO:0007669"/>
    <property type="project" value="InterPro"/>
</dbReference>
<keyword evidence="3" id="KW-0134">Cell wall</keyword>
<dbReference type="Pfam" id="PF17802">
    <property type="entry name" value="SpaA"/>
    <property type="match status" value="5"/>
</dbReference>
<dbReference type="Gene3D" id="2.60.40.3440">
    <property type="match status" value="1"/>
</dbReference>
<dbReference type="NCBIfam" id="TIGR01167">
    <property type="entry name" value="LPXTG_anchor"/>
    <property type="match status" value="1"/>
</dbReference>
<evidence type="ECO:0000259" key="9">
    <source>
        <dbReference type="Pfam" id="PF17802"/>
    </source>
</evidence>
<dbReference type="InterPro" id="IPR008966">
    <property type="entry name" value="Adhesion_dom_sf"/>
</dbReference>
<feature type="domain" description="SDR-like Ig" evidence="10">
    <location>
        <begin position="92"/>
        <end position="184"/>
    </location>
</feature>
<dbReference type="InterPro" id="IPR047589">
    <property type="entry name" value="DUF11_rpt"/>
</dbReference>
<feature type="domain" description="Collagen binding" evidence="8">
    <location>
        <begin position="364"/>
        <end position="489"/>
    </location>
</feature>
<organism evidence="11 12">
    <name type="scientific">Tindallia magadiensis</name>
    <dbReference type="NCBI Taxonomy" id="69895"/>
    <lineage>
        <taxon>Bacteria</taxon>
        <taxon>Bacillati</taxon>
        <taxon>Bacillota</taxon>
        <taxon>Clostridia</taxon>
        <taxon>Peptostreptococcales</taxon>
        <taxon>Tindalliaceae</taxon>
        <taxon>Tindallia</taxon>
    </lineage>
</organism>
<dbReference type="EMBL" id="FOQA01000003">
    <property type="protein sequence ID" value="SFH78081.1"/>
    <property type="molecule type" value="Genomic_DNA"/>
</dbReference>
<reference evidence="12" key="1">
    <citation type="submission" date="2016-10" db="EMBL/GenBank/DDBJ databases">
        <authorList>
            <person name="Varghese N."/>
            <person name="Submissions S."/>
        </authorList>
    </citation>
    <scope>NUCLEOTIDE SEQUENCE [LARGE SCALE GENOMIC DNA]</scope>
    <source>
        <strain evidence="12">Z-7934</strain>
    </source>
</reference>
<keyword evidence="4" id="KW-0964">Secreted</keyword>
<feature type="domain" description="SpaA-like prealbumin fold" evidence="9">
    <location>
        <begin position="923"/>
        <end position="1014"/>
    </location>
</feature>
<dbReference type="SUPFAM" id="SSF49401">
    <property type="entry name" value="Bacterial adhesins"/>
    <property type="match status" value="6"/>
</dbReference>
<dbReference type="SUPFAM" id="SSF49478">
    <property type="entry name" value="Cna protein B-type domain"/>
    <property type="match status" value="4"/>
</dbReference>
<evidence type="ECO:0000259" key="8">
    <source>
        <dbReference type="Pfam" id="PF05737"/>
    </source>
</evidence>
<accession>A0A1I3CV08</accession>
<dbReference type="Gene3D" id="2.60.40.10">
    <property type="entry name" value="Immunoglobulins"/>
    <property type="match status" value="5"/>
</dbReference>
<dbReference type="Pfam" id="PF05737">
    <property type="entry name" value="Collagen_bind"/>
    <property type="match status" value="4"/>
</dbReference>
<keyword evidence="12" id="KW-1185">Reference proteome</keyword>
<dbReference type="NCBIfam" id="TIGR01451">
    <property type="entry name" value="B_ant_repeat"/>
    <property type="match status" value="2"/>
</dbReference>
<evidence type="ECO:0000256" key="1">
    <source>
        <dbReference type="ARBA" id="ARBA00004168"/>
    </source>
</evidence>
<dbReference type="RefSeq" id="WP_093370916.1">
    <property type="nucleotide sequence ID" value="NZ_FOQA01000003.1"/>
</dbReference>
<dbReference type="STRING" id="69895.SAMN05192551_10323"/>
<evidence type="ECO:0000256" key="7">
    <source>
        <dbReference type="SAM" id="MobiDB-lite"/>
    </source>
</evidence>
<evidence type="ECO:0000256" key="3">
    <source>
        <dbReference type="ARBA" id="ARBA00022512"/>
    </source>
</evidence>
<evidence type="ECO:0000256" key="6">
    <source>
        <dbReference type="ARBA" id="ARBA00023088"/>
    </source>
</evidence>
<feature type="domain" description="SpaA-like prealbumin fold" evidence="9">
    <location>
        <begin position="1219"/>
        <end position="1311"/>
    </location>
</feature>
<comment type="subcellular location">
    <subcellularLocation>
        <location evidence="1">Secreted</location>
        <location evidence="1">Cell wall</location>
        <topology evidence="1">Peptidoglycan-anchor</topology>
    </subcellularLocation>
</comment>
<dbReference type="Gene3D" id="2.60.40.740">
    <property type="match status" value="5"/>
</dbReference>
<keyword evidence="5" id="KW-0732">Signal</keyword>
<dbReference type="Gene3D" id="2.60.40.1280">
    <property type="match status" value="1"/>
</dbReference>
<feature type="domain" description="Collagen binding" evidence="8">
    <location>
        <begin position="515"/>
        <end position="629"/>
    </location>
</feature>
<dbReference type="InterPro" id="IPR008456">
    <property type="entry name" value="Collagen-bd_dom"/>
</dbReference>
<gene>
    <name evidence="11" type="ORF">SAMN05192551_10323</name>
</gene>
<protein>
    <submittedName>
        <fullName evidence="11">LPXTG-motif cell wall anchor domain-containing protein/conserved repeat domain-containing protein</fullName>
    </submittedName>
</protein>
<evidence type="ECO:0000259" key="10">
    <source>
        <dbReference type="Pfam" id="PF17961"/>
    </source>
</evidence>
<comment type="similarity">
    <text evidence="2">Belongs to the serine-aspartate repeat-containing protein (SDr) family.</text>
</comment>
<evidence type="ECO:0000256" key="4">
    <source>
        <dbReference type="ARBA" id="ARBA00022525"/>
    </source>
</evidence>
<dbReference type="InterPro" id="IPR011252">
    <property type="entry name" value="Fibrogen-bd_dom1"/>
</dbReference>
<feature type="region of interest" description="Disordered" evidence="7">
    <location>
        <begin position="1396"/>
        <end position="1448"/>
    </location>
</feature>
<dbReference type="InterPro" id="IPR041171">
    <property type="entry name" value="SDR_Ig"/>
</dbReference>
<dbReference type="Pfam" id="PF17961">
    <property type="entry name" value="Big_8"/>
    <property type="match status" value="1"/>
</dbReference>
<keyword evidence="6" id="KW-0572">Peptidoglycan-anchor</keyword>